<feature type="compositionally biased region" description="Acidic residues" evidence="1">
    <location>
        <begin position="381"/>
        <end position="398"/>
    </location>
</feature>
<sequence>MSFTSTSLFSSVSMISILGYSTIFVIIAFFTIRQARRSWRRRRHGRRIELDGVELLPTTTTNVSPRFRDSPLPPPLPSERSSSSTSSPKKKVHTHTGSTTSVLPSLVISSSPSPSSFSHHSRSASHTNLVKLAGTSNLERPKSPINLGLSSPGSRRTFSSSSSSSSNRKRSRSFGSSELSFMNSRRQGHPYVPLPTPLRRPFSSEPEPDTEGFSEGVSFDDDDDDDVKVQPSLFGTLVDLSSNSSSTSGVTTTTTTATATTNPFSTESSKTKRTYSTDDDPFLTDQLWNNDNQQRETRGEEGGEEVLLIDFSTGMNTREQTERSSKGMMKPLEVEFGVESEELLEDALGTDVRLGSGSGSGSGDGSVVKKGEGEIGTGYDRDDEGQALEKDQQEEDVDSIGWSWGFNESVWSSSGSTSTGSGTGSGPGLGGTIGDSFDQDARILQVDEIRPDSALVSKPIVELEPSCSSSPSEPVLGLGLGSSSVNRDDGSFVRQVEEEVQVHSRDQWLHPTSSSLLSYTPSPGSSPGTVTIEVVSPVDGPEREDEEEEEKDEGTREKKNTKKEEELLPKDEDKVSSVFGERRENILDFNDDDFDDNDRYDCVTVDVVFDRLGDDGDGSDDGDGEQRQRQDGMDRDRDMDMERDGEEEEDEDEDGDDEQVKEGITELGTVRVVVEPEVIPLAPESEDGPLFGDRDRDEGAVEDEEEELEGVELTVPFSQPHPLSPPHSNEDEIHLTGLGEVSSSSDGFVQQEEFPDPEELPLPDIVLPPAPVSGLGLKLKDLALPSVSVQTQDLSLVGTSPKSPSPPPPSSSSTSNSPTQIPTPPASPPGSPAPAQRRALLREARERERREKERDVFSPTTTFTPTLLTTSAASSPVISTAATAAAVKPAWSIRAADAPALGISRSVSSPLVGKKELVVESEKEGSSKGTEEEGQEPEKKLEEKEVEKEKELKPVAPVTPKATSPIPTFGITRSTSLPGSFPVDVHPLLDEPPAVTPAPNESSSENPTSTSTSTSKALTTATKRIRPTRSPIDIALAMQLRPGLGVGADPAWMVRFLMAMFGWFVVLISGTSGVGGYGAASVGVPVVGMRRTK</sequence>
<feature type="compositionally biased region" description="Acidic residues" evidence="1">
    <location>
        <begin position="643"/>
        <end position="657"/>
    </location>
</feature>
<feature type="compositionally biased region" description="Low complexity" evidence="1">
    <location>
        <begin position="997"/>
        <end position="1022"/>
    </location>
</feature>
<organism evidence="3 4">
    <name type="scientific">Dendrothele bispora (strain CBS 962.96)</name>
    <dbReference type="NCBI Taxonomy" id="1314807"/>
    <lineage>
        <taxon>Eukaryota</taxon>
        <taxon>Fungi</taxon>
        <taxon>Dikarya</taxon>
        <taxon>Basidiomycota</taxon>
        <taxon>Agaricomycotina</taxon>
        <taxon>Agaricomycetes</taxon>
        <taxon>Agaricomycetidae</taxon>
        <taxon>Agaricales</taxon>
        <taxon>Agaricales incertae sedis</taxon>
        <taxon>Dendrothele</taxon>
    </lineage>
</organism>
<feature type="region of interest" description="Disordered" evidence="1">
    <location>
        <begin position="411"/>
        <end position="436"/>
    </location>
</feature>
<feature type="region of interest" description="Disordered" evidence="1">
    <location>
        <begin position="134"/>
        <end position="226"/>
    </location>
</feature>
<proteinExistence type="predicted"/>
<feature type="compositionally biased region" description="Low complexity" evidence="1">
    <location>
        <begin position="811"/>
        <end position="820"/>
    </location>
</feature>
<evidence type="ECO:0000256" key="2">
    <source>
        <dbReference type="SAM" id="Phobius"/>
    </source>
</evidence>
<feature type="compositionally biased region" description="Pro residues" evidence="1">
    <location>
        <begin position="821"/>
        <end position="832"/>
    </location>
</feature>
<protein>
    <recommendedName>
        <fullName evidence="5">Transmembrane protein</fullName>
    </recommendedName>
</protein>
<evidence type="ECO:0008006" key="5">
    <source>
        <dbReference type="Google" id="ProtNLM"/>
    </source>
</evidence>
<feature type="compositionally biased region" description="Acidic residues" evidence="1">
    <location>
        <begin position="206"/>
        <end position="226"/>
    </location>
</feature>
<feature type="compositionally biased region" description="Acidic residues" evidence="1">
    <location>
        <begin position="542"/>
        <end position="552"/>
    </location>
</feature>
<feature type="compositionally biased region" description="Low complexity" evidence="1">
    <location>
        <begin position="463"/>
        <end position="474"/>
    </location>
</feature>
<evidence type="ECO:0000313" key="3">
    <source>
        <dbReference type="EMBL" id="THU98473.1"/>
    </source>
</evidence>
<feature type="transmembrane region" description="Helical" evidence="2">
    <location>
        <begin position="12"/>
        <end position="32"/>
    </location>
</feature>
<gene>
    <name evidence="3" type="ORF">K435DRAFT_856602</name>
</gene>
<accession>A0A4S8M9C0</accession>
<name>A0A4S8M9C0_DENBC</name>
<feature type="compositionally biased region" description="Acidic residues" evidence="1">
    <location>
        <begin position="700"/>
        <end position="710"/>
    </location>
</feature>
<feature type="transmembrane region" description="Helical" evidence="2">
    <location>
        <begin position="1056"/>
        <end position="1080"/>
    </location>
</feature>
<feature type="compositionally biased region" description="Low complexity" evidence="1">
    <location>
        <begin position="511"/>
        <end position="531"/>
    </location>
</feature>
<feature type="compositionally biased region" description="Low complexity" evidence="1">
    <location>
        <begin position="78"/>
        <end position="87"/>
    </location>
</feature>
<feature type="compositionally biased region" description="Gly residues" evidence="1">
    <location>
        <begin position="421"/>
        <end position="433"/>
    </location>
</feature>
<keyword evidence="2" id="KW-0472">Membrane</keyword>
<feature type="compositionally biased region" description="Low complexity" evidence="1">
    <location>
        <begin position="411"/>
        <end position="420"/>
    </location>
</feature>
<evidence type="ECO:0000313" key="4">
    <source>
        <dbReference type="Proteomes" id="UP000297245"/>
    </source>
</evidence>
<keyword evidence="2" id="KW-1133">Transmembrane helix</keyword>
<feature type="compositionally biased region" description="Basic and acidic residues" evidence="1">
    <location>
        <begin position="840"/>
        <end position="856"/>
    </location>
</feature>
<feature type="compositionally biased region" description="Polar residues" evidence="1">
    <location>
        <begin position="961"/>
        <end position="978"/>
    </location>
</feature>
<dbReference type="EMBL" id="ML179135">
    <property type="protein sequence ID" value="THU98473.1"/>
    <property type="molecule type" value="Genomic_DNA"/>
</dbReference>
<dbReference type="Proteomes" id="UP000297245">
    <property type="component" value="Unassembled WGS sequence"/>
</dbReference>
<feature type="compositionally biased region" description="Basic and acidic residues" evidence="1">
    <location>
        <begin position="913"/>
        <end position="953"/>
    </location>
</feature>
<dbReference type="AlphaFoldDB" id="A0A4S8M9C0"/>
<feature type="region of interest" description="Disordered" evidence="1">
    <location>
        <begin position="463"/>
        <end position="775"/>
    </location>
</feature>
<feature type="compositionally biased region" description="Basic and acidic residues" evidence="1">
    <location>
        <begin position="624"/>
        <end position="642"/>
    </location>
</feature>
<evidence type="ECO:0000256" key="1">
    <source>
        <dbReference type="SAM" id="MobiDB-lite"/>
    </source>
</evidence>
<feature type="region of interest" description="Disordered" evidence="1">
    <location>
        <begin position="898"/>
        <end position="1024"/>
    </location>
</feature>
<feature type="region of interest" description="Disordered" evidence="1">
    <location>
        <begin position="59"/>
        <end position="105"/>
    </location>
</feature>
<feature type="compositionally biased region" description="Basic and acidic residues" evidence="1">
    <location>
        <begin position="553"/>
        <end position="586"/>
    </location>
</feature>
<feature type="region of interest" description="Disordered" evidence="1">
    <location>
        <begin position="349"/>
        <end position="399"/>
    </location>
</feature>
<feature type="compositionally biased region" description="Low complexity" evidence="1">
    <location>
        <begin position="857"/>
        <end position="871"/>
    </location>
</feature>
<keyword evidence="4" id="KW-1185">Reference proteome</keyword>
<feature type="compositionally biased region" description="Acidic residues" evidence="1">
    <location>
        <begin position="589"/>
        <end position="598"/>
    </location>
</feature>
<feature type="compositionally biased region" description="Basic and acidic residues" evidence="1">
    <location>
        <begin position="486"/>
        <end position="508"/>
    </location>
</feature>
<feature type="region of interest" description="Disordered" evidence="1">
    <location>
        <begin position="242"/>
        <end position="287"/>
    </location>
</feature>
<feature type="region of interest" description="Disordered" evidence="1">
    <location>
        <begin position="794"/>
        <end position="871"/>
    </location>
</feature>
<reference evidence="3 4" key="1">
    <citation type="journal article" date="2019" name="Nat. Ecol. Evol.">
        <title>Megaphylogeny resolves global patterns of mushroom evolution.</title>
        <authorList>
            <person name="Varga T."/>
            <person name="Krizsan K."/>
            <person name="Foldi C."/>
            <person name="Dima B."/>
            <person name="Sanchez-Garcia M."/>
            <person name="Sanchez-Ramirez S."/>
            <person name="Szollosi G.J."/>
            <person name="Szarkandi J.G."/>
            <person name="Papp V."/>
            <person name="Albert L."/>
            <person name="Andreopoulos W."/>
            <person name="Angelini C."/>
            <person name="Antonin V."/>
            <person name="Barry K.W."/>
            <person name="Bougher N.L."/>
            <person name="Buchanan P."/>
            <person name="Buyck B."/>
            <person name="Bense V."/>
            <person name="Catcheside P."/>
            <person name="Chovatia M."/>
            <person name="Cooper J."/>
            <person name="Damon W."/>
            <person name="Desjardin D."/>
            <person name="Finy P."/>
            <person name="Geml J."/>
            <person name="Haridas S."/>
            <person name="Hughes K."/>
            <person name="Justo A."/>
            <person name="Karasinski D."/>
            <person name="Kautmanova I."/>
            <person name="Kiss B."/>
            <person name="Kocsube S."/>
            <person name="Kotiranta H."/>
            <person name="LaButti K.M."/>
            <person name="Lechner B.E."/>
            <person name="Liimatainen K."/>
            <person name="Lipzen A."/>
            <person name="Lukacs Z."/>
            <person name="Mihaltcheva S."/>
            <person name="Morgado L.N."/>
            <person name="Niskanen T."/>
            <person name="Noordeloos M.E."/>
            <person name="Ohm R.A."/>
            <person name="Ortiz-Santana B."/>
            <person name="Ovrebo C."/>
            <person name="Racz N."/>
            <person name="Riley R."/>
            <person name="Savchenko A."/>
            <person name="Shiryaev A."/>
            <person name="Soop K."/>
            <person name="Spirin V."/>
            <person name="Szebenyi C."/>
            <person name="Tomsovsky M."/>
            <person name="Tulloss R.E."/>
            <person name="Uehling J."/>
            <person name="Grigoriev I.V."/>
            <person name="Vagvolgyi C."/>
            <person name="Papp T."/>
            <person name="Martin F.M."/>
            <person name="Miettinen O."/>
            <person name="Hibbett D.S."/>
            <person name="Nagy L.G."/>
        </authorList>
    </citation>
    <scope>NUCLEOTIDE SEQUENCE [LARGE SCALE GENOMIC DNA]</scope>
    <source>
        <strain evidence="3 4">CBS 962.96</strain>
    </source>
</reference>
<feature type="compositionally biased region" description="Low complexity" evidence="1">
    <location>
        <begin position="242"/>
        <end position="262"/>
    </location>
</feature>
<feature type="compositionally biased region" description="Low complexity" evidence="1">
    <location>
        <begin position="150"/>
        <end position="166"/>
    </location>
</feature>
<keyword evidence="2" id="KW-0812">Transmembrane</keyword>
<dbReference type="OrthoDB" id="2686083at2759"/>